<evidence type="ECO:0000313" key="2">
    <source>
        <dbReference type="Proteomes" id="UP001642900"/>
    </source>
</evidence>
<dbReference type="EMBL" id="JAAKZF010000046">
    <property type="protein sequence ID" value="NGO54216.1"/>
    <property type="molecule type" value="Genomic_DNA"/>
</dbReference>
<sequence length="171" mass="19187">MQAIETVNGAAAQQRRPALRLFRPESPTVALGLAVSHLMTKPAFAQLKFGDWSRVLVGQINRKHYRFVLDDQDKVVGFLGWALTSRETAEAWVEGRGGFSDAEARDGDCIVFNAWSADSADVNPVLLAAAREAMRGRSMMYFKRLYDAGSVRPVRMRVNDFIERHLARAFQ</sequence>
<name>A0A6G4WJ09_9HYPH</name>
<gene>
    <name evidence="1" type="ORF">G6N73_24265</name>
</gene>
<keyword evidence="2" id="KW-1185">Reference proteome</keyword>
<reference evidence="1 2" key="1">
    <citation type="submission" date="2020-02" db="EMBL/GenBank/DDBJ databases">
        <title>Genome sequence of strain CCNWXJ40-4.</title>
        <authorList>
            <person name="Gao J."/>
            <person name="Sun J."/>
        </authorList>
    </citation>
    <scope>NUCLEOTIDE SEQUENCE [LARGE SCALE GENOMIC DNA]</scope>
    <source>
        <strain evidence="1 2">CCNWXJ 40-4</strain>
    </source>
</reference>
<dbReference type="AlphaFoldDB" id="A0A6G4WJ09"/>
<dbReference type="RefSeq" id="WP_165032326.1">
    <property type="nucleotide sequence ID" value="NZ_JAAKZF010000046.1"/>
</dbReference>
<protein>
    <submittedName>
        <fullName evidence="1">Toxin-activating lysine-acyltransferase</fullName>
    </submittedName>
</protein>
<proteinExistence type="predicted"/>
<organism evidence="1 2">
    <name type="scientific">Allomesorhizobium camelthorni</name>
    <dbReference type="NCBI Taxonomy" id="475069"/>
    <lineage>
        <taxon>Bacteria</taxon>
        <taxon>Pseudomonadati</taxon>
        <taxon>Pseudomonadota</taxon>
        <taxon>Alphaproteobacteria</taxon>
        <taxon>Hyphomicrobiales</taxon>
        <taxon>Phyllobacteriaceae</taxon>
        <taxon>Allomesorhizobium</taxon>
    </lineage>
</organism>
<dbReference type="Proteomes" id="UP001642900">
    <property type="component" value="Unassembled WGS sequence"/>
</dbReference>
<comment type="caution">
    <text evidence="1">The sequence shown here is derived from an EMBL/GenBank/DDBJ whole genome shotgun (WGS) entry which is preliminary data.</text>
</comment>
<accession>A0A6G4WJ09</accession>
<evidence type="ECO:0000313" key="1">
    <source>
        <dbReference type="EMBL" id="NGO54216.1"/>
    </source>
</evidence>